<dbReference type="InterPro" id="IPR002657">
    <property type="entry name" value="BilAc:Na_symport/Acr3"/>
</dbReference>
<feature type="non-terminal residue" evidence="9">
    <location>
        <position position="99"/>
    </location>
</feature>
<dbReference type="GO" id="GO:0015297">
    <property type="term" value="F:antiporter activity"/>
    <property type="evidence" value="ECO:0007669"/>
    <property type="project" value="InterPro"/>
</dbReference>
<dbReference type="Gene3D" id="1.20.1530.20">
    <property type="match status" value="1"/>
</dbReference>
<feature type="transmembrane region" description="Helical" evidence="8">
    <location>
        <begin position="40"/>
        <end position="63"/>
    </location>
</feature>
<protein>
    <submittedName>
        <fullName evidence="9">Arsenic resistance protein</fullName>
    </submittedName>
</protein>
<feature type="transmembrane region" description="Helical" evidence="8">
    <location>
        <begin position="12"/>
        <end position="28"/>
    </location>
</feature>
<keyword evidence="6 8" id="KW-1133">Transmembrane helix</keyword>
<comment type="caution">
    <text evidence="9">The sequence shown here is derived from an EMBL/GenBank/DDBJ whole genome shotgun (WGS) entry which is preliminary data.</text>
</comment>
<dbReference type="RefSeq" id="WP_170972757.1">
    <property type="nucleotide sequence ID" value="NZ_SZOD01000902.1"/>
</dbReference>
<dbReference type="Proteomes" id="UP000305524">
    <property type="component" value="Unassembled WGS sequence"/>
</dbReference>
<dbReference type="PANTHER" id="PTHR43057">
    <property type="entry name" value="ARSENITE EFFLUX TRANSPORTER"/>
    <property type="match status" value="1"/>
</dbReference>
<feature type="transmembrane region" description="Helical" evidence="8">
    <location>
        <begin position="69"/>
        <end position="89"/>
    </location>
</feature>
<evidence type="ECO:0000256" key="3">
    <source>
        <dbReference type="ARBA" id="ARBA00022448"/>
    </source>
</evidence>
<gene>
    <name evidence="9" type="ORF">FC701_28285</name>
</gene>
<dbReference type="GO" id="GO:0015105">
    <property type="term" value="F:arsenite transmembrane transporter activity"/>
    <property type="evidence" value="ECO:0007669"/>
    <property type="project" value="TreeGrafter"/>
</dbReference>
<comment type="subcellular location">
    <subcellularLocation>
        <location evidence="1">Cell membrane</location>
        <topology evidence="1">Multi-pass membrane protein</topology>
    </subcellularLocation>
</comment>
<dbReference type="InterPro" id="IPR004706">
    <property type="entry name" value="Arsenical-R_Acr3"/>
</dbReference>
<evidence type="ECO:0000256" key="6">
    <source>
        <dbReference type="ARBA" id="ARBA00022989"/>
    </source>
</evidence>
<evidence type="ECO:0000256" key="5">
    <source>
        <dbReference type="ARBA" id="ARBA00022692"/>
    </source>
</evidence>
<evidence type="ECO:0000256" key="2">
    <source>
        <dbReference type="ARBA" id="ARBA00010110"/>
    </source>
</evidence>
<dbReference type="GO" id="GO:0005886">
    <property type="term" value="C:plasma membrane"/>
    <property type="evidence" value="ECO:0007669"/>
    <property type="project" value="UniProtKB-SubCell"/>
</dbReference>
<organism evidence="9 10">
    <name type="scientific">Bacillus mycoides</name>
    <dbReference type="NCBI Taxonomy" id="1405"/>
    <lineage>
        <taxon>Bacteria</taxon>
        <taxon>Bacillati</taxon>
        <taxon>Bacillota</taxon>
        <taxon>Bacilli</taxon>
        <taxon>Bacillales</taxon>
        <taxon>Bacillaceae</taxon>
        <taxon>Bacillus</taxon>
        <taxon>Bacillus cereus group</taxon>
    </lineage>
</organism>
<sequence length="99" mass="11372">NMIHMYSEKFIVPFLFFMLYGLFLSIPLKEIKNGFRNLKFAGTSLGINFIWTPFLAWGLGALFLSDHPALWVGFIMLMVTPCTDWYLIFTEIAKGNVAL</sequence>
<reference evidence="9 10" key="1">
    <citation type="journal article" date="2019" name="Environ. Microbiol.">
        <title>An active ?-lactamase is a part of an orchestrated cell wall stress resistance network of Bacillus subtilis and related rhizosphere species.</title>
        <authorList>
            <person name="Bucher T."/>
            <person name="Keren-Paz A."/>
            <person name="Hausser J."/>
            <person name="Olender T."/>
            <person name="Cytryn E."/>
            <person name="Kolodkin-Gal I."/>
        </authorList>
    </citation>
    <scope>NUCLEOTIDE SEQUENCE [LARGE SCALE GENOMIC DNA]</scope>
    <source>
        <strain evidence="9 10">I186</strain>
    </source>
</reference>
<dbReference type="GO" id="GO:0015104">
    <property type="term" value="F:antimonite transmembrane transporter activity"/>
    <property type="evidence" value="ECO:0007669"/>
    <property type="project" value="TreeGrafter"/>
</dbReference>
<dbReference type="InterPro" id="IPR038770">
    <property type="entry name" value="Na+/solute_symporter_sf"/>
</dbReference>
<keyword evidence="4" id="KW-1003">Cell membrane</keyword>
<dbReference type="AlphaFoldDB" id="A0A4U3A141"/>
<evidence type="ECO:0000256" key="8">
    <source>
        <dbReference type="SAM" id="Phobius"/>
    </source>
</evidence>
<proteinExistence type="inferred from homology"/>
<dbReference type="Pfam" id="PF01758">
    <property type="entry name" value="SBF"/>
    <property type="match status" value="1"/>
</dbReference>
<evidence type="ECO:0000313" key="9">
    <source>
        <dbReference type="EMBL" id="TKI80450.1"/>
    </source>
</evidence>
<dbReference type="PANTHER" id="PTHR43057:SF1">
    <property type="entry name" value="ARSENICAL-RESISTANCE PROTEIN 3"/>
    <property type="match status" value="1"/>
</dbReference>
<dbReference type="EMBL" id="SZOD01000902">
    <property type="protein sequence ID" value="TKI80450.1"/>
    <property type="molecule type" value="Genomic_DNA"/>
</dbReference>
<evidence type="ECO:0000256" key="1">
    <source>
        <dbReference type="ARBA" id="ARBA00004651"/>
    </source>
</evidence>
<keyword evidence="3" id="KW-0813">Transport</keyword>
<accession>A0A4U3A141</accession>
<evidence type="ECO:0000313" key="10">
    <source>
        <dbReference type="Proteomes" id="UP000305524"/>
    </source>
</evidence>
<feature type="non-terminal residue" evidence="9">
    <location>
        <position position="1"/>
    </location>
</feature>
<keyword evidence="7 8" id="KW-0472">Membrane</keyword>
<evidence type="ECO:0000256" key="4">
    <source>
        <dbReference type="ARBA" id="ARBA00022475"/>
    </source>
</evidence>
<evidence type="ECO:0000256" key="7">
    <source>
        <dbReference type="ARBA" id="ARBA00023136"/>
    </source>
</evidence>
<keyword evidence="5 8" id="KW-0812">Transmembrane</keyword>
<name>A0A4U3A141_BACMY</name>
<comment type="similarity">
    <text evidence="2">Belongs to the arsenical resistance-3 (ACR3) (TC 2.A.59) family.</text>
</comment>